<evidence type="ECO:0000313" key="1">
    <source>
        <dbReference type="EMBL" id="CAE7736819.1"/>
    </source>
</evidence>
<name>A0A812XHW8_9DINO</name>
<evidence type="ECO:0000313" key="2">
    <source>
        <dbReference type="Proteomes" id="UP000601435"/>
    </source>
</evidence>
<proteinExistence type="predicted"/>
<sequence length="136" mass="13449">MGPVAKLPPVSSASVAVSVDLEIQSLTNLKYAVEEEAAAVATEAEAARDVGQAALDQTEAELLQEKAEALDASVAEAQATELGGAEAVAGEQAAEDVGGSEIAEQVEEVASSVVKGLGELPANGMASVGASEAVAD</sequence>
<reference evidence="1" key="1">
    <citation type="submission" date="2021-02" db="EMBL/GenBank/DDBJ databases">
        <authorList>
            <person name="Dougan E. K."/>
            <person name="Rhodes N."/>
            <person name="Thang M."/>
            <person name="Chan C."/>
        </authorList>
    </citation>
    <scope>NUCLEOTIDE SEQUENCE</scope>
</reference>
<dbReference type="AlphaFoldDB" id="A0A812XHW8"/>
<feature type="non-terminal residue" evidence="1">
    <location>
        <position position="1"/>
    </location>
</feature>
<protein>
    <submittedName>
        <fullName evidence="1">Uncharacterized protein</fullName>
    </submittedName>
</protein>
<gene>
    <name evidence="1" type="ORF">SNEC2469_LOCUS21288</name>
</gene>
<accession>A0A812XHW8</accession>
<dbReference type="EMBL" id="CAJNJA010037674">
    <property type="protein sequence ID" value="CAE7736819.1"/>
    <property type="molecule type" value="Genomic_DNA"/>
</dbReference>
<organism evidence="1 2">
    <name type="scientific">Symbiodinium necroappetens</name>
    <dbReference type="NCBI Taxonomy" id="1628268"/>
    <lineage>
        <taxon>Eukaryota</taxon>
        <taxon>Sar</taxon>
        <taxon>Alveolata</taxon>
        <taxon>Dinophyceae</taxon>
        <taxon>Suessiales</taxon>
        <taxon>Symbiodiniaceae</taxon>
        <taxon>Symbiodinium</taxon>
    </lineage>
</organism>
<keyword evidence="2" id="KW-1185">Reference proteome</keyword>
<dbReference type="Proteomes" id="UP000601435">
    <property type="component" value="Unassembled WGS sequence"/>
</dbReference>
<comment type="caution">
    <text evidence="1">The sequence shown here is derived from an EMBL/GenBank/DDBJ whole genome shotgun (WGS) entry which is preliminary data.</text>
</comment>